<dbReference type="SMART" id="SM00220">
    <property type="entry name" value="S_TKc"/>
    <property type="match status" value="1"/>
</dbReference>
<feature type="binding site" evidence="5">
    <location>
        <position position="43"/>
    </location>
    <ligand>
        <name>ATP</name>
        <dbReference type="ChEBI" id="CHEBI:30616"/>
    </ligand>
</feature>
<dbReference type="InterPro" id="IPR011009">
    <property type="entry name" value="Kinase-like_dom_sf"/>
</dbReference>
<evidence type="ECO:0000256" key="7">
    <source>
        <dbReference type="SAM" id="MobiDB-lite"/>
    </source>
</evidence>
<organism evidence="9 10">
    <name type="scientific">Ceratopteris richardii</name>
    <name type="common">Triangle waterfern</name>
    <dbReference type="NCBI Taxonomy" id="49495"/>
    <lineage>
        <taxon>Eukaryota</taxon>
        <taxon>Viridiplantae</taxon>
        <taxon>Streptophyta</taxon>
        <taxon>Embryophyta</taxon>
        <taxon>Tracheophyta</taxon>
        <taxon>Polypodiopsida</taxon>
        <taxon>Polypodiidae</taxon>
        <taxon>Polypodiales</taxon>
        <taxon>Pteridineae</taxon>
        <taxon>Pteridaceae</taxon>
        <taxon>Parkerioideae</taxon>
        <taxon>Ceratopteris</taxon>
    </lineage>
</organism>
<dbReference type="AlphaFoldDB" id="A0A8T2V8M6"/>
<keyword evidence="2 5" id="KW-0547">Nucleotide-binding</keyword>
<keyword evidence="4 5" id="KW-0067">ATP-binding</keyword>
<dbReference type="Pfam" id="PF00069">
    <property type="entry name" value="Pkinase"/>
    <property type="match status" value="1"/>
</dbReference>
<dbReference type="PANTHER" id="PTHR48011:SF4">
    <property type="entry name" value="MITOGEN-ACTIVATED PROTEIN KINASE KINASE KINASE 19"/>
    <property type="match status" value="1"/>
</dbReference>
<dbReference type="Gene3D" id="1.10.510.10">
    <property type="entry name" value="Transferase(Phosphotransferase) domain 1"/>
    <property type="match status" value="1"/>
</dbReference>
<dbReference type="InterPro" id="IPR017441">
    <property type="entry name" value="Protein_kinase_ATP_BS"/>
</dbReference>
<evidence type="ECO:0000256" key="6">
    <source>
        <dbReference type="RuleBase" id="RU000304"/>
    </source>
</evidence>
<evidence type="ECO:0000313" key="9">
    <source>
        <dbReference type="EMBL" id="KAH7444797.1"/>
    </source>
</evidence>
<dbReference type="GO" id="GO:0004674">
    <property type="term" value="F:protein serine/threonine kinase activity"/>
    <property type="evidence" value="ECO:0007669"/>
    <property type="project" value="UniProtKB-KW"/>
</dbReference>
<keyword evidence="6" id="KW-0723">Serine/threonine-protein kinase</keyword>
<gene>
    <name evidence="9" type="ORF">KP509_02G092400</name>
</gene>
<dbReference type="SUPFAM" id="SSF56112">
    <property type="entry name" value="Protein kinase-like (PK-like)"/>
    <property type="match status" value="1"/>
</dbReference>
<comment type="similarity">
    <text evidence="6">Belongs to the protein kinase superfamily.</text>
</comment>
<reference evidence="9" key="1">
    <citation type="submission" date="2021-08" db="EMBL/GenBank/DDBJ databases">
        <title>WGS assembly of Ceratopteris richardii.</title>
        <authorList>
            <person name="Marchant D.B."/>
            <person name="Chen G."/>
            <person name="Jenkins J."/>
            <person name="Shu S."/>
            <person name="Leebens-Mack J."/>
            <person name="Grimwood J."/>
            <person name="Schmutz J."/>
            <person name="Soltis P."/>
            <person name="Soltis D."/>
            <person name="Chen Z.-H."/>
        </authorList>
    </citation>
    <scope>NUCLEOTIDE SEQUENCE</scope>
    <source>
        <strain evidence="9">Whitten #5841</strain>
        <tissue evidence="9">Leaf</tissue>
    </source>
</reference>
<dbReference type="Proteomes" id="UP000825935">
    <property type="component" value="Chromosome 2"/>
</dbReference>
<dbReference type="OrthoDB" id="275301at2759"/>
<evidence type="ECO:0000256" key="5">
    <source>
        <dbReference type="PROSITE-ProRule" id="PRU10141"/>
    </source>
</evidence>
<evidence type="ECO:0000256" key="3">
    <source>
        <dbReference type="ARBA" id="ARBA00022777"/>
    </source>
</evidence>
<keyword evidence="3" id="KW-0418">Kinase</keyword>
<sequence>MPHSASLPVATTRWLPCGALGSGSFGQVSLAINLADQSLFAIKSCPSSSDPHSPFLLSLLNELDILQSLDSPFIVRCLGAQFDSAAPSPTIRSLFLEYMDGGSLATLLRRRGGKLNDERVAARYTRAILQGLDYLHGKGIVHCDIKSHNILIGSSGVKIADFGAARRMKTEGSAAMDGVLRGTPLYMAPEVAQGIEQGPPSDIWSLGCTLVEMLQGRPPWGHIKSLAALFLKLGSSDECIPLPPSISAEAEDFIRLCLRKDTQARPTAAELLQHPFLRVEGAADEIWIEEMPSTPTSTLTLAELSECRDESFRRARAASILGGPACKGSPTPFRSTEPDALDNQWVTVKSGGRSVGRQGDGRRQGPFSVTDEGRSVFSGGRDGVIEVRKGSEVNLECAAFLMRRRRQNRRSSLTTVG</sequence>
<keyword evidence="10" id="KW-1185">Reference proteome</keyword>
<accession>A0A8T2V8M6</accession>
<dbReference type="PROSITE" id="PS00107">
    <property type="entry name" value="PROTEIN_KINASE_ATP"/>
    <property type="match status" value="1"/>
</dbReference>
<dbReference type="PANTHER" id="PTHR48011">
    <property type="entry name" value="CCR4-NOT TRANSCRIPTIONAL COMPLEX SUBUNIT CAF120-RELATED"/>
    <property type="match status" value="1"/>
</dbReference>
<dbReference type="InterPro" id="IPR052751">
    <property type="entry name" value="Plant_MAPKKK"/>
</dbReference>
<keyword evidence="1" id="KW-0808">Transferase</keyword>
<dbReference type="GO" id="GO:0007165">
    <property type="term" value="P:signal transduction"/>
    <property type="evidence" value="ECO:0007669"/>
    <property type="project" value="TreeGrafter"/>
</dbReference>
<dbReference type="PROSITE" id="PS00108">
    <property type="entry name" value="PROTEIN_KINASE_ST"/>
    <property type="match status" value="1"/>
</dbReference>
<dbReference type="EMBL" id="CM035407">
    <property type="protein sequence ID" value="KAH7444797.1"/>
    <property type="molecule type" value="Genomic_DNA"/>
</dbReference>
<proteinExistence type="inferred from homology"/>
<dbReference type="OMA" id="CRDESFR"/>
<evidence type="ECO:0000256" key="4">
    <source>
        <dbReference type="ARBA" id="ARBA00022840"/>
    </source>
</evidence>
<dbReference type="InterPro" id="IPR008271">
    <property type="entry name" value="Ser/Thr_kinase_AS"/>
</dbReference>
<comment type="caution">
    <text evidence="9">The sequence shown here is derived from an EMBL/GenBank/DDBJ whole genome shotgun (WGS) entry which is preliminary data.</text>
</comment>
<feature type="domain" description="Protein kinase" evidence="8">
    <location>
        <begin position="14"/>
        <end position="277"/>
    </location>
</feature>
<dbReference type="InterPro" id="IPR000719">
    <property type="entry name" value="Prot_kinase_dom"/>
</dbReference>
<evidence type="ECO:0000259" key="8">
    <source>
        <dbReference type="PROSITE" id="PS50011"/>
    </source>
</evidence>
<evidence type="ECO:0000256" key="2">
    <source>
        <dbReference type="ARBA" id="ARBA00022741"/>
    </source>
</evidence>
<dbReference type="CDD" id="cd06606">
    <property type="entry name" value="STKc_MAPKKK"/>
    <property type="match status" value="1"/>
</dbReference>
<evidence type="ECO:0000256" key="1">
    <source>
        <dbReference type="ARBA" id="ARBA00022679"/>
    </source>
</evidence>
<name>A0A8T2V8M6_CERRI</name>
<evidence type="ECO:0000313" key="10">
    <source>
        <dbReference type="Proteomes" id="UP000825935"/>
    </source>
</evidence>
<protein>
    <recommendedName>
        <fullName evidence="8">Protein kinase domain-containing protein</fullName>
    </recommendedName>
</protein>
<feature type="region of interest" description="Disordered" evidence="7">
    <location>
        <begin position="351"/>
        <end position="375"/>
    </location>
</feature>
<dbReference type="PROSITE" id="PS50011">
    <property type="entry name" value="PROTEIN_KINASE_DOM"/>
    <property type="match status" value="1"/>
</dbReference>
<dbReference type="GO" id="GO:0005524">
    <property type="term" value="F:ATP binding"/>
    <property type="evidence" value="ECO:0007669"/>
    <property type="project" value="UniProtKB-UniRule"/>
</dbReference>